<dbReference type="Proteomes" id="UP001597601">
    <property type="component" value="Unassembled WGS sequence"/>
</dbReference>
<reference evidence="2" key="1">
    <citation type="journal article" date="2019" name="Int. J. Syst. Evol. Microbiol.">
        <title>The Global Catalogue of Microorganisms (GCM) 10K type strain sequencing project: providing services to taxonomists for standard genome sequencing and annotation.</title>
        <authorList>
            <consortium name="The Broad Institute Genomics Platform"/>
            <consortium name="The Broad Institute Genome Sequencing Center for Infectious Disease"/>
            <person name="Wu L."/>
            <person name="Ma J."/>
        </authorList>
    </citation>
    <scope>NUCLEOTIDE SEQUENCE [LARGE SCALE GENOMIC DNA]</scope>
    <source>
        <strain evidence="2">KCTC 52232</strain>
    </source>
</reference>
<evidence type="ECO:0000313" key="1">
    <source>
        <dbReference type="EMBL" id="MFD2865544.1"/>
    </source>
</evidence>
<name>A0ABW5XSR4_9SPHI</name>
<proteinExistence type="predicted"/>
<protein>
    <submittedName>
        <fullName evidence="1">Uncharacterized protein</fullName>
    </submittedName>
</protein>
<evidence type="ECO:0000313" key="2">
    <source>
        <dbReference type="Proteomes" id="UP001597601"/>
    </source>
</evidence>
<organism evidence="1 2">
    <name type="scientific">Mucilaginibacter antarcticus</name>
    <dbReference type="NCBI Taxonomy" id="1855725"/>
    <lineage>
        <taxon>Bacteria</taxon>
        <taxon>Pseudomonadati</taxon>
        <taxon>Bacteroidota</taxon>
        <taxon>Sphingobacteriia</taxon>
        <taxon>Sphingobacteriales</taxon>
        <taxon>Sphingobacteriaceae</taxon>
        <taxon>Mucilaginibacter</taxon>
    </lineage>
</organism>
<comment type="caution">
    <text evidence="1">The sequence shown here is derived from an EMBL/GenBank/DDBJ whole genome shotgun (WGS) entry which is preliminary data.</text>
</comment>
<dbReference type="EMBL" id="JBHUON010000014">
    <property type="protein sequence ID" value="MFD2865544.1"/>
    <property type="molecule type" value="Genomic_DNA"/>
</dbReference>
<dbReference type="RefSeq" id="WP_377128043.1">
    <property type="nucleotide sequence ID" value="NZ_JBHUHN010000001.1"/>
</dbReference>
<sequence>MQTINSFPLITGTFKIADAKSIINTLYNEKILYHNRQLMQILECNEGDVAEVEQKIAELEATRNAIAKFLLIGKNDTLVQVKSEIQINFYSPESK</sequence>
<gene>
    <name evidence="1" type="ORF">ACFSYC_12660</name>
</gene>
<accession>A0ABW5XSR4</accession>
<keyword evidence="2" id="KW-1185">Reference proteome</keyword>